<reference evidence="7" key="1">
    <citation type="journal article" date="2022" name="bioRxiv">
        <title>Sequencing and chromosome-scale assembly of the giantPleurodeles waltlgenome.</title>
        <authorList>
            <person name="Brown T."/>
            <person name="Elewa A."/>
            <person name="Iarovenko S."/>
            <person name="Subramanian E."/>
            <person name="Araus A.J."/>
            <person name="Petzold A."/>
            <person name="Susuki M."/>
            <person name="Suzuki K.-i.T."/>
            <person name="Hayashi T."/>
            <person name="Toyoda A."/>
            <person name="Oliveira C."/>
            <person name="Osipova E."/>
            <person name="Leigh N.D."/>
            <person name="Simon A."/>
            <person name="Yun M.H."/>
        </authorList>
    </citation>
    <scope>NUCLEOTIDE SEQUENCE</scope>
    <source>
        <strain evidence="7">20211129_DDA</strain>
        <tissue evidence="7">Liver</tissue>
    </source>
</reference>
<evidence type="ECO:0000256" key="5">
    <source>
        <dbReference type="ARBA" id="ARBA00026215"/>
    </source>
</evidence>
<evidence type="ECO:0000313" key="8">
    <source>
        <dbReference type="Proteomes" id="UP001066276"/>
    </source>
</evidence>
<protein>
    <recommendedName>
        <fullName evidence="5">Cilia- and flagella-associated protein 418</fullName>
    </recommendedName>
</protein>
<accession>A0AAV7UVP9</accession>
<comment type="subcellular location">
    <subcellularLocation>
        <location evidence="2">Cytoplasm</location>
    </subcellularLocation>
    <subcellularLocation>
        <location evidence="1">Photoreceptor inner segment</location>
    </subcellularLocation>
</comment>
<dbReference type="Pfam" id="PF14996">
    <property type="entry name" value="RMP"/>
    <property type="match status" value="1"/>
</dbReference>
<comment type="function">
    <text evidence="4">May be involved in photoreceptor outer segment disk morphogenesis.</text>
</comment>
<dbReference type="PANTHER" id="PTHR33958:SF1">
    <property type="entry name" value="CILIA- AND FLAGELLA-ASSOCIATED PROTEIN 418"/>
    <property type="match status" value="1"/>
</dbReference>
<dbReference type="Proteomes" id="UP001066276">
    <property type="component" value="Chromosome 2_2"/>
</dbReference>
<keyword evidence="8" id="KW-1185">Reference proteome</keyword>
<evidence type="ECO:0000256" key="3">
    <source>
        <dbReference type="ARBA" id="ARBA00022490"/>
    </source>
</evidence>
<proteinExistence type="predicted"/>
<keyword evidence="3" id="KW-0963">Cytoplasm</keyword>
<feature type="region of interest" description="Disordered" evidence="6">
    <location>
        <begin position="16"/>
        <end position="43"/>
    </location>
</feature>
<evidence type="ECO:0000256" key="1">
    <source>
        <dbReference type="ARBA" id="ARBA00004437"/>
    </source>
</evidence>
<comment type="caution">
    <text evidence="7">The sequence shown here is derived from an EMBL/GenBank/DDBJ whole genome shotgun (WGS) entry which is preliminary data.</text>
</comment>
<evidence type="ECO:0000313" key="7">
    <source>
        <dbReference type="EMBL" id="KAJ1193160.1"/>
    </source>
</evidence>
<dbReference type="PANTHER" id="PTHR33958">
    <property type="entry name" value="PROTEIN C8ORF37"/>
    <property type="match status" value="1"/>
</dbReference>
<name>A0AAV7UVP9_PLEWA</name>
<evidence type="ECO:0000256" key="6">
    <source>
        <dbReference type="SAM" id="MobiDB-lite"/>
    </source>
</evidence>
<dbReference type="GO" id="GO:0001917">
    <property type="term" value="C:photoreceptor inner segment"/>
    <property type="evidence" value="ECO:0007669"/>
    <property type="project" value="UniProtKB-SubCell"/>
</dbReference>
<organism evidence="7 8">
    <name type="scientific">Pleurodeles waltl</name>
    <name type="common">Iberian ribbed newt</name>
    <dbReference type="NCBI Taxonomy" id="8319"/>
    <lineage>
        <taxon>Eukaryota</taxon>
        <taxon>Metazoa</taxon>
        <taxon>Chordata</taxon>
        <taxon>Craniata</taxon>
        <taxon>Vertebrata</taxon>
        <taxon>Euteleostomi</taxon>
        <taxon>Amphibia</taxon>
        <taxon>Batrachia</taxon>
        <taxon>Caudata</taxon>
        <taxon>Salamandroidea</taxon>
        <taxon>Salamandridae</taxon>
        <taxon>Pleurodelinae</taxon>
        <taxon>Pleurodeles</taxon>
    </lineage>
</organism>
<gene>
    <name evidence="7" type="ORF">NDU88_002465</name>
</gene>
<dbReference type="EMBL" id="JANPWB010000004">
    <property type="protein sequence ID" value="KAJ1193160.1"/>
    <property type="molecule type" value="Genomic_DNA"/>
</dbReference>
<dbReference type="AlphaFoldDB" id="A0AAV7UVP9"/>
<feature type="compositionally biased region" description="Polar residues" evidence="6">
    <location>
        <begin position="17"/>
        <end position="28"/>
    </location>
</feature>
<dbReference type="GO" id="GO:0005829">
    <property type="term" value="C:cytosol"/>
    <property type="evidence" value="ECO:0007669"/>
    <property type="project" value="TreeGrafter"/>
</dbReference>
<sequence>MADDLDQLLDEVESRFCGSTSDTNPTRVSKTRSKTNRTSNASVELSKHDDIEGLIKDIFEDASFDDELVNPRASHKSSVGSFTHTPSKKCCPAYLGGSSAPFGLGTNISQRTCNRLRCTACDFSVATYDDYQWDKSCDYLFFRNSMPELDKLKSKMIRKRGSRAYACQCSWRSIQQLTELQLDQQLRWVCGKHIE</sequence>
<evidence type="ECO:0000256" key="4">
    <source>
        <dbReference type="ARBA" id="ARBA00024819"/>
    </source>
</evidence>
<dbReference type="InterPro" id="IPR029239">
    <property type="entry name" value="CFAP418"/>
</dbReference>
<evidence type="ECO:0000256" key="2">
    <source>
        <dbReference type="ARBA" id="ARBA00004496"/>
    </source>
</evidence>